<dbReference type="OrthoDB" id="252614at2157"/>
<dbReference type="SUPFAM" id="SSF53613">
    <property type="entry name" value="Ribokinase-like"/>
    <property type="match status" value="1"/>
</dbReference>
<dbReference type="RefSeq" id="WP_180840260.1">
    <property type="nucleotide sequence ID" value="NZ_CP059154.1"/>
</dbReference>
<name>A0A7D6CNS1_9EURY</name>
<keyword evidence="2" id="KW-1185">Reference proteome</keyword>
<evidence type="ECO:0000313" key="2">
    <source>
        <dbReference type="Proteomes" id="UP000510869"/>
    </source>
</evidence>
<dbReference type="InterPro" id="IPR029056">
    <property type="entry name" value="Ribokinase-like"/>
</dbReference>
<dbReference type="Pfam" id="PF25270">
    <property type="entry name" value="Khk"/>
    <property type="match status" value="1"/>
</dbReference>
<accession>A0A7D6CNS1</accession>
<dbReference type="EMBL" id="CP059154">
    <property type="protein sequence ID" value="QLK25069.1"/>
    <property type="molecule type" value="Genomic_DNA"/>
</dbReference>
<dbReference type="GO" id="GO:0016301">
    <property type="term" value="F:kinase activity"/>
    <property type="evidence" value="ECO:0007669"/>
    <property type="project" value="UniProtKB-KW"/>
</dbReference>
<dbReference type="GeneID" id="56144192"/>
<evidence type="ECO:0000313" key="1">
    <source>
        <dbReference type="EMBL" id="QLK25069.1"/>
    </source>
</evidence>
<dbReference type="Proteomes" id="UP000510869">
    <property type="component" value="Chromosome"/>
</dbReference>
<keyword evidence="1" id="KW-0808">Transferase</keyword>
<dbReference type="Gene3D" id="3.40.1190.20">
    <property type="match status" value="1"/>
</dbReference>
<sequence>MSYDELCDRLDDLDSSGARRVVTLPDGSVDCWYAIAGEGGDRLEEIDTFADQLATGTRSFALEPIDARPGGQAVNAATQVHALGERATLVGHLDHPVLADFPFETHSMGTPATVRVIDIGSDELQFSEPGPAADWGLEELLAVVDWDRIVDADALCCTNWVSVRGLTAVFDRLVSTPPDMRLPIVVDPGPIDTVDPAALEGLFDALSRADSAATSLEIVLSVNPTELAAAVTATDASDGAVDPVETSGARIRKRTAALRSTLDVSGVVSHGSDAAVGATRDDIAVVEMVDLGDPRRTTGAGDRFSAGLACALAREWPLEPALTLGNACAAHFVATGDTANLAAVRSVCERAD</sequence>
<proteinExistence type="predicted"/>
<dbReference type="InterPro" id="IPR057621">
    <property type="entry name" value="Khk_prokaryotic"/>
</dbReference>
<dbReference type="KEGG" id="nay:HYG81_13265"/>
<organism evidence="1 2">
    <name type="scientific">Natrinema zhouii</name>
    <dbReference type="NCBI Taxonomy" id="1710539"/>
    <lineage>
        <taxon>Archaea</taxon>
        <taxon>Methanobacteriati</taxon>
        <taxon>Methanobacteriota</taxon>
        <taxon>Stenosarchaea group</taxon>
        <taxon>Halobacteria</taxon>
        <taxon>Halobacteriales</taxon>
        <taxon>Natrialbaceae</taxon>
        <taxon>Natrinema</taxon>
    </lineage>
</organism>
<protein>
    <submittedName>
        <fullName evidence="1">Carbohydrate kinase family protein</fullName>
    </submittedName>
</protein>
<reference evidence="1 2" key="1">
    <citation type="submission" date="2020-07" db="EMBL/GenBank/DDBJ databases">
        <title>Natrinema (YPL30) sp. nov. and Haloterrigena xxxxxx (YPL8) sp. nov., isolated from a salt mine.</title>
        <authorList>
            <person name="Cui H."/>
        </authorList>
    </citation>
    <scope>NUCLEOTIDE SEQUENCE [LARGE SCALE GENOMIC DNA]</scope>
    <source>
        <strain evidence="1 2">YPL13</strain>
    </source>
</reference>
<gene>
    <name evidence="1" type="ORF">HYG81_13265</name>
</gene>
<dbReference type="AlphaFoldDB" id="A0A7D6CNS1"/>
<keyword evidence="1" id="KW-0418">Kinase</keyword>